<dbReference type="GO" id="GO:0005848">
    <property type="term" value="C:mRNA cleavage stimulating factor complex"/>
    <property type="evidence" value="ECO:0007669"/>
    <property type="project" value="InterPro"/>
</dbReference>
<evidence type="ECO:0000256" key="6">
    <source>
        <dbReference type="ARBA" id="ARBA00029851"/>
    </source>
</evidence>
<evidence type="ECO:0000256" key="5">
    <source>
        <dbReference type="ARBA" id="ARBA00023242"/>
    </source>
</evidence>
<dbReference type="EMBL" id="CACRXK020006520">
    <property type="protein sequence ID" value="CAB4009633.1"/>
    <property type="molecule type" value="Genomic_DNA"/>
</dbReference>
<dbReference type="Gene3D" id="2.130.10.10">
    <property type="entry name" value="YVTN repeat-like/Quinoprotein amine dehydrogenase"/>
    <property type="match status" value="3"/>
</dbReference>
<keyword evidence="5" id="KW-0539">Nucleus</keyword>
<name>A0A6S7HZN8_PARCT</name>
<dbReference type="PROSITE" id="PS00678">
    <property type="entry name" value="WD_REPEATS_1"/>
    <property type="match status" value="1"/>
</dbReference>
<dbReference type="GO" id="GO:0003723">
    <property type="term" value="F:RNA binding"/>
    <property type="evidence" value="ECO:0007669"/>
    <property type="project" value="TreeGrafter"/>
</dbReference>
<comment type="subcellular location">
    <subcellularLocation>
        <location evidence="1">Nucleus</location>
    </subcellularLocation>
</comment>
<evidence type="ECO:0000256" key="2">
    <source>
        <dbReference type="ARBA" id="ARBA00022574"/>
    </source>
</evidence>
<dbReference type="InterPro" id="IPR019775">
    <property type="entry name" value="WD40_repeat_CS"/>
</dbReference>
<keyword evidence="8" id="KW-1185">Reference proteome</keyword>
<dbReference type="PANTHER" id="PTHR44133">
    <property type="entry name" value="CLEAVAGE STIMULATION FACTOR SUBUNIT 1"/>
    <property type="match status" value="1"/>
</dbReference>
<dbReference type="SUPFAM" id="SSF50978">
    <property type="entry name" value="WD40 repeat-like"/>
    <property type="match status" value="1"/>
</dbReference>
<dbReference type="SMART" id="SM00320">
    <property type="entry name" value="WD40"/>
    <property type="match status" value="6"/>
</dbReference>
<reference evidence="7" key="1">
    <citation type="submission" date="2020-04" db="EMBL/GenBank/DDBJ databases">
        <authorList>
            <person name="Alioto T."/>
            <person name="Alioto T."/>
            <person name="Gomez Garrido J."/>
        </authorList>
    </citation>
    <scope>NUCLEOTIDE SEQUENCE</scope>
    <source>
        <strain evidence="7">A484AB</strain>
    </source>
</reference>
<organism evidence="7 8">
    <name type="scientific">Paramuricea clavata</name>
    <name type="common">Red gorgonian</name>
    <name type="synonym">Violescent sea-whip</name>
    <dbReference type="NCBI Taxonomy" id="317549"/>
    <lineage>
        <taxon>Eukaryota</taxon>
        <taxon>Metazoa</taxon>
        <taxon>Cnidaria</taxon>
        <taxon>Anthozoa</taxon>
        <taxon>Octocorallia</taxon>
        <taxon>Malacalcyonacea</taxon>
        <taxon>Plexauridae</taxon>
        <taxon>Paramuricea</taxon>
    </lineage>
</organism>
<dbReference type="OrthoDB" id="14421at2759"/>
<comment type="caution">
    <text evidence="7">The sequence shown here is derived from an EMBL/GenBank/DDBJ whole genome shotgun (WGS) entry which is preliminary data.</text>
</comment>
<dbReference type="InterPro" id="IPR015943">
    <property type="entry name" value="WD40/YVTN_repeat-like_dom_sf"/>
</dbReference>
<sequence length="401" mass="44046">MKLTQDVRPKAPCPPSAHLFQQVNKAKQTEDSNADQIDAKLPGLTPPISCGINGFDLEAMPKEGSKAPEIGMYETYYVTAHKGPCRAACFTDDGKLIATGSADCSIKVLDVDRMIVKTTTPSSKDHGMLGMENHPVIRTLYDHVDEVTTMAFHPSSPVLVSGSRDFTIKFFDISKPSIKKAYRSIQEVETIRSLSFHPSGDFLLVGTEHPTIRLYEINTLQCYVASNPKEYHNGPITQVSYSPSGHLYASTSKDGSIKVWDGVSNRCISTFPNAHNGNEVSAVRFSKNSKYLLTSGKDSLIFLWELSTGRAVSMYTGAKAAPQYAVGATFNHTEDYILMPDSTDLHSPKIACWDTRSTEKLKVLPSGHTNTIGCLQHSPTATAFISCSDDNRARFWYSEGI</sequence>
<dbReference type="GO" id="GO:0031124">
    <property type="term" value="P:mRNA 3'-end processing"/>
    <property type="evidence" value="ECO:0007669"/>
    <property type="project" value="InterPro"/>
</dbReference>
<dbReference type="CDD" id="cd00200">
    <property type="entry name" value="WD40"/>
    <property type="match status" value="1"/>
</dbReference>
<dbReference type="PROSITE" id="PS50082">
    <property type="entry name" value="WD_REPEATS_2"/>
    <property type="match status" value="5"/>
</dbReference>
<dbReference type="InterPro" id="IPR036322">
    <property type="entry name" value="WD40_repeat_dom_sf"/>
</dbReference>
<dbReference type="Pfam" id="PF00400">
    <property type="entry name" value="WD40"/>
    <property type="match status" value="6"/>
</dbReference>
<keyword evidence="4" id="KW-0677">Repeat</keyword>
<proteinExistence type="predicted"/>
<evidence type="ECO:0000256" key="1">
    <source>
        <dbReference type="ARBA" id="ARBA00004123"/>
    </source>
</evidence>
<dbReference type="AlphaFoldDB" id="A0A6S7HZN8"/>
<dbReference type="InterPro" id="IPR044633">
    <property type="entry name" value="CstF1-like"/>
</dbReference>
<evidence type="ECO:0000313" key="7">
    <source>
        <dbReference type="EMBL" id="CAB4009633.1"/>
    </source>
</evidence>
<dbReference type="PROSITE" id="PS50294">
    <property type="entry name" value="WD_REPEATS_REGION"/>
    <property type="match status" value="4"/>
</dbReference>
<dbReference type="Proteomes" id="UP001152795">
    <property type="component" value="Unassembled WGS sequence"/>
</dbReference>
<dbReference type="InterPro" id="IPR001680">
    <property type="entry name" value="WD40_rpt"/>
</dbReference>
<accession>A0A6S7HZN8</accession>
<gene>
    <name evidence="7" type="ORF">PACLA_8A085738</name>
</gene>
<protein>
    <recommendedName>
        <fullName evidence="6">Cleavage stimulation factor 50 kDa subunit</fullName>
    </recommendedName>
</protein>
<keyword evidence="3" id="KW-0507">mRNA processing</keyword>
<evidence type="ECO:0000313" key="8">
    <source>
        <dbReference type="Proteomes" id="UP001152795"/>
    </source>
</evidence>
<evidence type="ECO:0000256" key="3">
    <source>
        <dbReference type="ARBA" id="ARBA00022664"/>
    </source>
</evidence>
<dbReference type="PANTHER" id="PTHR44133:SF2">
    <property type="entry name" value="CLEAVAGE STIMULATION FACTOR SUBUNIT 1"/>
    <property type="match status" value="1"/>
</dbReference>
<keyword evidence="2" id="KW-0853">WD repeat</keyword>
<evidence type="ECO:0000256" key="4">
    <source>
        <dbReference type="ARBA" id="ARBA00022737"/>
    </source>
</evidence>